<evidence type="ECO:0000313" key="2">
    <source>
        <dbReference type="Proteomes" id="UP000887563"/>
    </source>
</evidence>
<reference evidence="3" key="1">
    <citation type="submission" date="2022-11" db="UniProtKB">
        <authorList>
            <consortium name="WormBaseParasite"/>
        </authorList>
    </citation>
    <scope>IDENTIFICATION</scope>
</reference>
<dbReference type="InterPro" id="IPR011249">
    <property type="entry name" value="Metalloenz_LuxS/M16"/>
</dbReference>
<sequence length="358" mass="41310">MEINIYDGINTTVYFSERTKLRIAITNIDGPFIRAAYIFGTETNEDDGLPHCLEHLIYNGSTEHRYKGFLDTCATQCLSHSLNAITHQAFTEYQMESACKSGFLRLLPLYMDNLFSPALKASEFVTEVHHINDKGTNNGVIYAEMAGKLSSMESIMELNLKKLLYPNGSPYASITGGLLENLRNNCSIQKINNFHQKFYNFDNMLIVINGIIDHVTILKIMIEVETKHLPKITKNYDQPFINEVKKYKVSKNVSEVTFPADDSRFGTVYISWLVYKYNDQCFNIMIQILFDYLLNYLYEDLVDEKYCSGIDMEFREQTNSQILLIFKNVPSLQKESLVGYYSSIRQADTDKLYLIKDR</sequence>
<keyword evidence="2" id="KW-1185">Reference proteome</keyword>
<feature type="domain" description="Peptidase M16 C-terminal" evidence="1">
    <location>
        <begin position="187"/>
        <end position="325"/>
    </location>
</feature>
<accession>A0A914MAK3</accession>
<dbReference type="AlphaFoldDB" id="A0A914MAK3"/>
<dbReference type="Proteomes" id="UP000887563">
    <property type="component" value="Unplaced"/>
</dbReference>
<dbReference type="PANTHER" id="PTHR43016">
    <property type="entry name" value="PRESEQUENCE PROTEASE"/>
    <property type="match status" value="1"/>
</dbReference>
<dbReference type="PANTHER" id="PTHR43016:SF16">
    <property type="entry name" value="METALLOPROTEASE, PUTATIVE (AFU_ORTHOLOGUE AFUA_4G07610)-RELATED"/>
    <property type="match status" value="1"/>
</dbReference>
<proteinExistence type="predicted"/>
<dbReference type="InterPro" id="IPR007863">
    <property type="entry name" value="Peptidase_M16_C"/>
</dbReference>
<dbReference type="WBParaSite" id="Minc3s01424g23709">
    <property type="protein sequence ID" value="Minc3s01424g23709"/>
    <property type="gene ID" value="Minc3s01424g23709"/>
</dbReference>
<evidence type="ECO:0000313" key="3">
    <source>
        <dbReference type="WBParaSite" id="Minc3s01424g23709"/>
    </source>
</evidence>
<protein>
    <recommendedName>
        <fullName evidence="1">Peptidase M16 C-terminal domain-containing protein</fullName>
    </recommendedName>
</protein>
<dbReference type="SUPFAM" id="SSF63411">
    <property type="entry name" value="LuxS/MPP-like metallohydrolase"/>
    <property type="match status" value="2"/>
</dbReference>
<dbReference type="FunFam" id="3.30.830.10:FF:000015">
    <property type="entry name" value="Putative zinc metalloprotease"/>
    <property type="match status" value="1"/>
</dbReference>
<evidence type="ECO:0000259" key="1">
    <source>
        <dbReference type="Pfam" id="PF05193"/>
    </source>
</evidence>
<dbReference type="GO" id="GO:0046872">
    <property type="term" value="F:metal ion binding"/>
    <property type="evidence" value="ECO:0007669"/>
    <property type="project" value="InterPro"/>
</dbReference>
<organism evidence="2 3">
    <name type="scientific">Meloidogyne incognita</name>
    <name type="common">Southern root-knot nematode worm</name>
    <name type="synonym">Oxyuris incognita</name>
    <dbReference type="NCBI Taxonomy" id="6306"/>
    <lineage>
        <taxon>Eukaryota</taxon>
        <taxon>Metazoa</taxon>
        <taxon>Ecdysozoa</taxon>
        <taxon>Nematoda</taxon>
        <taxon>Chromadorea</taxon>
        <taxon>Rhabditida</taxon>
        <taxon>Tylenchina</taxon>
        <taxon>Tylenchomorpha</taxon>
        <taxon>Tylenchoidea</taxon>
        <taxon>Meloidogynidae</taxon>
        <taxon>Meloidogyninae</taxon>
        <taxon>Meloidogyne</taxon>
        <taxon>Meloidogyne incognita group</taxon>
    </lineage>
</organism>
<dbReference type="Pfam" id="PF05193">
    <property type="entry name" value="Peptidase_M16_C"/>
    <property type="match status" value="1"/>
</dbReference>
<name>A0A914MAK3_MELIC</name>
<dbReference type="Gene3D" id="3.30.830.10">
    <property type="entry name" value="Metalloenzyme, LuxS/M16 peptidase-like"/>
    <property type="match status" value="2"/>
</dbReference>